<sequence length="240" mass="24866">MCTEQALVRHQRAEILLATAGPGALEVDDVRMFTVGEQDVAAGEVLCTTPRAQCVSAAGAVSLRAAPSWVAAACAGLLPFGRVRSRRRCSGSSARRLARQAVRSGGYLPDLVVASCGEGRAPSFGWRPARTAVRPAHRGRGRRARVVRGVSGRARAGVLAVAAVPPSVGVDLQCRAFGEEDHAACAGTEGERRSESEVEGRFGAAACAVDVVFKPFSGAGCADPEIAGRLAPGPRPISQL</sequence>
<dbReference type="EMBL" id="FNJR01000005">
    <property type="protein sequence ID" value="SDP57589.1"/>
    <property type="molecule type" value="Genomic_DNA"/>
</dbReference>
<reference evidence="2" key="1">
    <citation type="submission" date="2016-10" db="EMBL/GenBank/DDBJ databases">
        <authorList>
            <person name="Varghese N."/>
            <person name="Submissions S."/>
        </authorList>
    </citation>
    <scope>NUCLEOTIDE SEQUENCE [LARGE SCALE GENOMIC DNA]</scope>
    <source>
        <strain evidence="2">DSM 46732</strain>
    </source>
</reference>
<name>A0A1H0TUD4_9ACTN</name>
<keyword evidence="2" id="KW-1185">Reference proteome</keyword>
<evidence type="ECO:0000313" key="2">
    <source>
        <dbReference type="Proteomes" id="UP000199497"/>
    </source>
</evidence>
<dbReference type="STRING" id="405564.SAMN04487905_105287"/>
<gene>
    <name evidence="1" type="ORF">SAMN04487905_105287</name>
</gene>
<proteinExistence type="predicted"/>
<accession>A0A1H0TUD4</accession>
<organism evidence="1 2">
    <name type="scientific">Actinopolyspora xinjiangensis</name>
    <dbReference type="NCBI Taxonomy" id="405564"/>
    <lineage>
        <taxon>Bacteria</taxon>
        <taxon>Bacillati</taxon>
        <taxon>Actinomycetota</taxon>
        <taxon>Actinomycetes</taxon>
        <taxon>Actinopolysporales</taxon>
        <taxon>Actinopolysporaceae</taxon>
        <taxon>Actinopolyspora</taxon>
    </lineage>
</organism>
<dbReference type="Proteomes" id="UP000199497">
    <property type="component" value="Unassembled WGS sequence"/>
</dbReference>
<protein>
    <submittedName>
        <fullName evidence="1">Uncharacterized protein</fullName>
    </submittedName>
</protein>
<evidence type="ECO:0000313" key="1">
    <source>
        <dbReference type="EMBL" id="SDP57589.1"/>
    </source>
</evidence>
<dbReference type="AlphaFoldDB" id="A0A1H0TUD4"/>